<reference evidence="2" key="1">
    <citation type="submission" date="2016-11" db="UniProtKB">
        <authorList>
            <consortium name="WormBaseParasite"/>
        </authorList>
    </citation>
    <scope>IDENTIFICATION</scope>
    <source>
        <strain evidence="2">KR3021</strain>
    </source>
</reference>
<dbReference type="WBParaSite" id="RSKR_0000966775.1">
    <property type="protein sequence ID" value="RSKR_0000966775.1"/>
    <property type="gene ID" value="RSKR_0000966775"/>
</dbReference>
<name>A0AC35UBG5_9BILA</name>
<evidence type="ECO:0000313" key="1">
    <source>
        <dbReference type="Proteomes" id="UP000095286"/>
    </source>
</evidence>
<dbReference type="Proteomes" id="UP000095286">
    <property type="component" value="Unplaced"/>
</dbReference>
<protein>
    <submittedName>
        <fullName evidence="2">MULE domain-containing protein</fullName>
    </submittedName>
</protein>
<accession>A0AC35UBG5</accession>
<proteinExistence type="predicted"/>
<sequence>MVKRLLNEWVVSATQSIEEHFHVDIATGKGRKLIMSDDALSQIKELKNNNMKPKDIFILMSSRKLIPGITQEQLSNKLKTITTDKENPLTTSNELEVALQKLKVDLDSVTDVHQLVCLDYDFEHENNNFTYAISTPFLLRHMNTYINKGIHLDTTYNLDNINSKLTILGCIFDHSFVPIVFFVHRKEDASTFTWMLEQLKKLNVYPEYIMADGCLAITRAYKNVYGDSNVQRLNCFFHVLQNVKKKLKGNHYEATVLSQLKLLSCSPTTSMFNHVVKILIRSWAEINELADFVIYFQNCPILTNDSWSNSGGFPYATNNHVGGYNSALKSINGFIRMTFNDLHNKLSLEI</sequence>
<evidence type="ECO:0000313" key="2">
    <source>
        <dbReference type="WBParaSite" id="RSKR_0000966775.1"/>
    </source>
</evidence>
<organism evidence="1 2">
    <name type="scientific">Rhabditophanes sp. KR3021</name>
    <dbReference type="NCBI Taxonomy" id="114890"/>
    <lineage>
        <taxon>Eukaryota</taxon>
        <taxon>Metazoa</taxon>
        <taxon>Ecdysozoa</taxon>
        <taxon>Nematoda</taxon>
        <taxon>Chromadorea</taxon>
        <taxon>Rhabditida</taxon>
        <taxon>Tylenchina</taxon>
        <taxon>Panagrolaimomorpha</taxon>
        <taxon>Strongyloidoidea</taxon>
        <taxon>Alloionematidae</taxon>
        <taxon>Rhabditophanes</taxon>
    </lineage>
</organism>